<comment type="caution">
    <text evidence="1">The sequence shown here is derived from an EMBL/GenBank/DDBJ whole genome shotgun (WGS) entry which is preliminary data.</text>
</comment>
<dbReference type="Proteomes" id="UP000324222">
    <property type="component" value="Unassembled WGS sequence"/>
</dbReference>
<protein>
    <submittedName>
        <fullName evidence="1">Uncharacterized protein</fullName>
    </submittedName>
</protein>
<organism evidence="1 2">
    <name type="scientific">Portunus trituberculatus</name>
    <name type="common">Swimming crab</name>
    <name type="synonym">Neptunus trituberculatus</name>
    <dbReference type="NCBI Taxonomy" id="210409"/>
    <lineage>
        <taxon>Eukaryota</taxon>
        <taxon>Metazoa</taxon>
        <taxon>Ecdysozoa</taxon>
        <taxon>Arthropoda</taxon>
        <taxon>Crustacea</taxon>
        <taxon>Multicrustacea</taxon>
        <taxon>Malacostraca</taxon>
        <taxon>Eumalacostraca</taxon>
        <taxon>Eucarida</taxon>
        <taxon>Decapoda</taxon>
        <taxon>Pleocyemata</taxon>
        <taxon>Brachyura</taxon>
        <taxon>Eubrachyura</taxon>
        <taxon>Portunoidea</taxon>
        <taxon>Portunidae</taxon>
        <taxon>Portuninae</taxon>
        <taxon>Portunus</taxon>
    </lineage>
</organism>
<accession>A0A5B7H2W6</accession>
<evidence type="ECO:0000313" key="1">
    <source>
        <dbReference type="EMBL" id="MPC66440.1"/>
    </source>
</evidence>
<dbReference type="EMBL" id="VSRR010024759">
    <property type="protein sequence ID" value="MPC66440.1"/>
    <property type="molecule type" value="Genomic_DNA"/>
</dbReference>
<reference evidence="1 2" key="1">
    <citation type="submission" date="2019-05" db="EMBL/GenBank/DDBJ databases">
        <title>Another draft genome of Portunus trituberculatus and its Hox gene families provides insights of decapod evolution.</title>
        <authorList>
            <person name="Jeong J.-H."/>
            <person name="Song I."/>
            <person name="Kim S."/>
            <person name="Choi T."/>
            <person name="Kim D."/>
            <person name="Ryu S."/>
            <person name="Kim W."/>
        </authorList>
    </citation>
    <scope>NUCLEOTIDE SEQUENCE [LARGE SCALE GENOMIC DNA]</scope>
    <source>
        <tissue evidence="1">Muscle</tissue>
    </source>
</reference>
<sequence>MEKGLPLTIEHFILHCPLSNSHHATLLSWLSALGITTLDLRLLAAQASTIPGNLLSFALPVLS</sequence>
<gene>
    <name evidence="1" type="ORF">E2C01_060587</name>
</gene>
<proteinExistence type="predicted"/>
<name>A0A5B7H2W6_PORTR</name>
<keyword evidence="2" id="KW-1185">Reference proteome</keyword>
<evidence type="ECO:0000313" key="2">
    <source>
        <dbReference type="Proteomes" id="UP000324222"/>
    </source>
</evidence>
<dbReference type="AlphaFoldDB" id="A0A5B7H2W6"/>